<feature type="transmembrane region" description="Helical" evidence="6">
    <location>
        <begin position="46"/>
        <end position="61"/>
    </location>
</feature>
<evidence type="ECO:0000256" key="6">
    <source>
        <dbReference type="SAM" id="Phobius"/>
    </source>
</evidence>
<organism evidence="7 8">
    <name type="scientific">Sulfuracidifex tepidarius</name>
    <dbReference type="NCBI Taxonomy" id="1294262"/>
    <lineage>
        <taxon>Archaea</taxon>
        <taxon>Thermoproteota</taxon>
        <taxon>Thermoprotei</taxon>
        <taxon>Sulfolobales</taxon>
        <taxon>Sulfolobaceae</taxon>
        <taxon>Sulfuracidifex</taxon>
    </lineage>
</organism>
<dbReference type="PANTHER" id="PTHR11706">
    <property type="entry name" value="SOLUTE CARRIER PROTEIN FAMILY 11 MEMBER"/>
    <property type="match status" value="1"/>
</dbReference>
<evidence type="ECO:0000313" key="8">
    <source>
        <dbReference type="Proteomes" id="UP000325030"/>
    </source>
</evidence>
<feature type="transmembrane region" description="Helical" evidence="6">
    <location>
        <begin position="363"/>
        <end position="382"/>
    </location>
</feature>
<feature type="transmembrane region" description="Helical" evidence="6">
    <location>
        <begin position="111"/>
        <end position="136"/>
    </location>
</feature>
<evidence type="ECO:0000256" key="1">
    <source>
        <dbReference type="ARBA" id="ARBA00004141"/>
    </source>
</evidence>
<dbReference type="PANTHER" id="PTHR11706:SF33">
    <property type="entry name" value="NATURAL RESISTANCE-ASSOCIATED MACROPHAGE PROTEIN 2"/>
    <property type="match status" value="1"/>
</dbReference>
<dbReference type="AlphaFoldDB" id="A0A510E1J4"/>
<keyword evidence="3 6" id="KW-0812">Transmembrane</keyword>
<feature type="transmembrane region" description="Helical" evidence="6">
    <location>
        <begin position="325"/>
        <end position="347"/>
    </location>
</feature>
<accession>A0A510E1J4</accession>
<dbReference type="GO" id="GO:0005384">
    <property type="term" value="F:manganese ion transmembrane transporter activity"/>
    <property type="evidence" value="ECO:0007669"/>
    <property type="project" value="TreeGrafter"/>
</dbReference>
<feature type="transmembrane region" description="Helical" evidence="6">
    <location>
        <begin position="88"/>
        <end position="105"/>
    </location>
</feature>
<dbReference type="InterPro" id="IPR001046">
    <property type="entry name" value="NRAMP_fam"/>
</dbReference>
<gene>
    <name evidence="7" type="ORF">IC007_0463</name>
</gene>
<evidence type="ECO:0000256" key="4">
    <source>
        <dbReference type="ARBA" id="ARBA00022989"/>
    </source>
</evidence>
<sequence length="385" mass="42052">MTHGVRTMSIMDSIKLFGPAWIALLANADAASILGGVLTGEQYGTKLLWFIVMLSFPLYVIQEASGRLGAVTGKGLGEVIRTEYTRKVALMATIPMFLVDSFTYLSEYVGIAVGASMLGINPVIILPLVFALHLLIIVSGELELTERVLLVVTAIILSVSLFLVFPLRPLSYPFYVSYSPKFILFLALNVGAVVTPPCMLVYQSTSTAFRYSKYTTSLSYKLKWNSRETLMGSLATELVIALAVIIGHKTPYEVISSINSFLGILLISSGFLALVVVSLASSWGVLESLGMNTRSNVKKVYFLESIPMFVTVLLLGDYLKLLNLAVTILSISPIVIVLPSILIGILVSKKRIMGKYTYSKTRTITYFVVITLFLITGLLGLIELS</sequence>
<feature type="transmembrane region" description="Helical" evidence="6">
    <location>
        <begin position="148"/>
        <end position="167"/>
    </location>
</feature>
<comment type="subcellular location">
    <subcellularLocation>
        <location evidence="1">Membrane</location>
        <topology evidence="1">Multi-pass membrane protein</topology>
    </subcellularLocation>
</comment>
<dbReference type="Pfam" id="PF01566">
    <property type="entry name" value="Nramp"/>
    <property type="match status" value="1"/>
</dbReference>
<keyword evidence="4 6" id="KW-1133">Transmembrane helix</keyword>
<feature type="transmembrane region" description="Helical" evidence="6">
    <location>
        <begin position="182"/>
        <end position="202"/>
    </location>
</feature>
<name>A0A510E1J4_9CREN</name>
<evidence type="ECO:0000256" key="2">
    <source>
        <dbReference type="ARBA" id="ARBA00022448"/>
    </source>
</evidence>
<protein>
    <submittedName>
        <fullName evidence="7">Divalent metal cation transporter MntH</fullName>
    </submittedName>
</protein>
<feature type="transmembrane region" description="Helical" evidence="6">
    <location>
        <begin position="300"/>
        <end position="319"/>
    </location>
</feature>
<keyword evidence="2" id="KW-0813">Transport</keyword>
<evidence type="ECO:0000313" key="7">
    <source>
        <dbReference type="EMBL" id="BBG25958.1"/>
    </source>
</evidence>
<feature type="transmembrane region" description="Helical" evidence="6">
    <location>
        <begin position="260"/>
        <end position="280"/>
    </location>
</feature>
<evidence type="ECO:0000256" key="3">
    <source>
        <dbReference type="ARBA" id="ARBA00022692"/>
    </source>
</evidence>
<dbReference type="Proteomes" id="UP000325030">
    <property type="component" value="Chromosome"/>
</dbReference>
<keyword evidence="5 6" id="KW-0472">Membrane</keyword>
<dbReference type="GO" id="GO:0034755">
    <property type="term" value="P:iron ion transmembrane transport"/>
    <property type="evidence" value="ECO:0007669"/>
    <property type="project" value="TreeGrafter"/>
</dbReference>
<dbReference type="GO" id="GO:0005886">
    <property type="term" value="C:plasma membrane"/>
    <property type="evidence" value="ECO:0007669"/>
    <property type="project" value="TreeGrafter"/>
</dbReference>
<proteinExistence type="predicted"/>
<dbReference type="GO" id="GO:0015086">
    <property type="term" value="F:cadmium ion transmembrane transporter activity"/>
    <property type="evidence" value="ECO:0007669"/>
    <property type="project" value="TreeGrafter"/>
</dbReference>
<reference evidence="8" key="1">
    <citation type="submission" date="2018-09" db="EMBL/GenBank/DDBJ databases">
        <title>Complete Genome Sequencing of Sulfolobus sp. JCM 16834.</title>
        <authorList>
            <person name="Kato S."/>
            <person name="Itoh T."/>
            <person name="Ohkuma M."/>
        </authorList>
    </citation>
    <scope>NUCLEOTIDE SEQUENCE [LARGE SCALE GENOMIC DNA]</scope>
    <source>
        <strain evidence="8">IC-007</strain>
    </source>
</reference>
<feature type="transmembrane region" description="Helical" evidence="6">
    <location>
        <begin position="229"/>
        <end position="248"/>
    </location>
</feature>
<evidence type="ECO:0000256" key="5">
    <source>
        <dbReference type="ARBA" id="ARBA00023136"/>
    </source>
</evidence>
<dbReference type="EMBL" id="AP018930">
    <property type="protein sequence ID" value="BBG25958.1"/>
    <property type="molecule type" value="Genomic_DNA"/>
</dbReference>